<dbReference type="AlphaFoldDB" id="A0A4R8LZB2"/>
<keyword evidence="1" id="KW-0812">Transmembrane</keyword>
<feature type="transmembrane region" description="Helical" evidence="1">
    <location>
        <begin position="132"/>
        <end position="151"/>
    </location>
</feature>
<dbReference type="EMBL" id="SORE01000005">
    <property type="protein sequence ID" value="TDY52189.1"/>
    <property type="molecule type" value="Genomic_DNA"/>
</dbReference>
<keyword evidence="3" id="KW-1185">Reference proteome</keyword>
<keyword evidence="1" id="KW-0472">Membrane</keyword>
<reference evidence="2 3" key="1">
    <citation type="submission" date="2019-03" db="EMBL/GenBank/DDBJ databases">
        <title>Genomic Encyclopedia of Type Strains, Phase III (KMG-III): the genomes of soil and plant-associated and newly described type strains.</title>
        <authorList>
            <person name="Whitman W."/>
        </authorList>
    </citation>
    <scope>NUCLEOTIDE SEQUENCE [LARGE SCALE GENOMIC DNA]</scope>
    <source>
        <strain evidence="2 3">LMG 29544</strain>
    </source>
</reference>
<sequence>MMEPHAAATSARQERWLTHYYFGRAAFSAVWVALAFVIGQHSAGIAAALFVAYPAWDALANYIDMSRSGGSAENRTQAFNVVVSVATTIAVLVALSADMAAVLQVFGVWAILSGLLQLGTATRRWKDFGAQWAMILSGAQSALAGAFMIMQAHGTTPPPIVKVAGYAAVGAIYFVVSATWLSVRNLRRKAA</sequence>
<dbReference type="Pfam" id="PF03729">
    <property type="entry name" value="DUF308"/>
    <property type="match status" value="1"/>
</dbReference>
<gene>
    <name evidence="2" type="ORF">BX592_10573</name>
</gene>
<organism evidence="2 3">
    <name type="scientific">Paraburkholderia rhizosphaerae</name>
    <dbReference type="NCBI Taxonomy" id="480658"/>
    <lineage>
        <taxon>Bacteria</taxon>
        <taxon>Pseudomonadati</taxon>
        <taxon>Pseudomonadota</taxon>
        <taxon>Betaproteobacteria</taxon>
        <taxon>Burkholderiales</taxon>
        <taxon>Burkholderiaceae</taxon>
        <taxon>Paraburkholderia</taxon>
    </lineage>
</organism>
<feature type="transmembrane region" description="Helical" evidence="1">
    <location>
        <begin position="21"/>
        <end position="39"/>
    </location>
</feature>
<evidence type="ECO:0000313" key="3">
    <source>
        <dbReference type="Proteomes" id="UP000295509"/>
    </source>
</evidence>
<name>A0A4R8LZB2_9BURK</name>
<proteinExistence type="predicted"/>
<feature type="transmembrane region" description="Helical" evidence="1">
    <location>
        <begin position="163"/>
        <end position="183"/>
    </location>
</feature>
<evidence type="ECO:0000313" key="2">
    <source>
        <dbReference type="EMBL" id="TDY52189.1"/>
    </source>
</evidence>
<protein>
    <submittedName>
        <fullName evidence="2">Short repeat uncharacterized protein DUF308</fullName>
    </submittedName>
</protein>
<keyword evidence="1" id="KW-1133">Transmembrane helix</keyword>
<feature type="transmembrane region" description="Helical" evidence="1">
    <location>
        <begin position="45"/>
        <end position="65"/>
    </location>
</feature>
<dbReference type="OrthoDB" id="960912at2"/>
<dbReference type="InterPro" id="IPR005325">
    <property type="entry name" value="DUF308_memb"/>
</dbReference>
<dbReference type="RefSeq" id="WP_134191129.1">
    <property type="nucleotide sequence ID" value="NZ_JBHLUW010000027.1"/>
</dbReference>
<accession>A0A4R8LZB2</accession>
<evidence type="ECO:0000256" key="1">
    <source>
        <dbReference type="SAM" id="Phobius"/>
    </source>
</evidence>
<dbReference type="Proteomes" id="UP000295509">
    <property type="component" value="Unassembled WGS sequence"/>
</dbReference>
<comment type="caution">
    <text evidence="2">The sequence shown here is derived from an EMBL/GenBank/DDBJ whole genome shotgun (WGS) entry which is preliminary data.</text>
</comment>
<feature type="transmembrane region" description="Helical" evidence="1">
    <location>
        <begin position="101"/>
        <end position="120"/>
    </location>
</feature>
<feature type="transmembrane region" description="Helical" evidence="1">
    <location>
        <begin position="77"/>
        <end position="95"/>
    </location>
</feature>